<sequence>MPFSAARPRTIAKIIGPGTDNLSLGLELDLTPNYLLYAKPYCDNRVIKDHIGFARLPESCDRSYPGDIQMTKINPGLRSPSERIITFQVDESQGLMAVLTIQESTDQVKVRYLTFETNSRRHPLSIVSKSIIPFQGRLYSYQLQIYGELVGVLLSGKNMSCLHIIGWVNGTLYGHLAQNSSAGAMSSFSFLTRNKILTTNTSSSCIDFWYFHPGVLQATATITMPSTAPGVAVESFICTPLTGEQLKMWQGWNNLFVTFALTMLIDEDAYTVVNFVLQKERLDQLSNYGPLAWCQWGGERVACFDETDAKDNCNLAGSRHISIGLSHALGKPNTITIHEFNPPSNSIQAFHVSVDGVSPFTEQLIQNLNSYMIYQGQLHCDRALVPDSRIFAIHDSPNNTIIILYHL</sequence>
<name>A0A9P5Y325_9AGAR</name>
<accession>A0A9P5Y325</accession>
<dbReference type="OrthoDB" id="10627888at2759"/>
<organism evidence="1 2">
    <name type="scientific">Collybia nuda</name>
    <dbReference type="NCBI Taxonomy" id="64659"/>
    <lineage>
        <taxon>Eukaryota</taxon>
        <taxon>Fungi</taxon>
        <taxon>Dikarya</taxon>
        <taxon>Basidiomycota</taxon>
        <taxon>Agaricomycotina</taxon>
        <taxon>Agaricomycetes</taxon>
        <taxon>Agaricomycetidae</taxon>
        <taxon>Agaricales</taxon>
        <taxon>Tricholomatineae</taxon>
        <taxon>Clitocybaceae</taxon>
        <taxon>Collybia</taxon>
    </lineage>
</organism>
<keyword evidence="2" id="KW-1185">Reference proteome</keyword>
<dbReference type="EMBL" id="MU150272">
    <property type="protein sequence ID" value="KAF9462393.1"/>
    <property type="molecule type" value="Genomic_DNA"/>
</dbReference>
<evidence type="ECO:0000313" key="2">
    <source>
        <dbReference type="Proteomes" id="UP000807353"/>
    </source>
</evidence>
<reference evidence="1" key="1">
    <citation type="submission" date="2020-11" db="EMBL/GenBank/DDBJ databases">
        <authorList>
            <consortium name="DOE Joint Genome Institute"/>
            <person name="Ahrendt S."/>
            <person name="Riley R."/>
            <person name="Andreopoulos W."/>
            <person name="Labutti K."/>
            <person name="Pangilinan J."/>
            <person name="Ruiz-Duenas F.J."/>
            <person name="Barrasa J.M."/>
            <person name="Sanchez-Garcia M."/>
            <person name="Camarero S."/>
            <person name="Miyauchi S."/>
            <person name="Serrano A."/>
            <person name="Linde D."/>
            <person name="Babiker R."/>
            <person name="Drula E."/>
            <person name="Ayuso-Fernandez I."/>
            <person name="Pacheco R."/>
            <person name="Padilla G."/>
            <person name="Ferreira P."/>
            <person name="Barriuso J."/>
            <person name="Kellner H."/>
            <person name="Castanera R."/>
            <person name="Alfaro M."/>
            <person name="Ramirez L."/>
            <person name="Pisabarro A.G."/>
            <person name="Kuo A."/>
            <person name="Tritt A."/>
            <person name="Lipzen A."/>
            <person name="He G."/>
            <person name="Yan M."/>
            <person name="Ng V."/>
            <person name="Cullen D."/>
            <person name="Martin F."/>
            <person name="Rosso M.-N."/>
            <person name="Henrissat B."/>
            <person name="Hibbett D."/>
            <person name="Martinez A.T."/>
            <person name="Grigoriev I.V."/>
        </authorList>
    </citation>
    <scope>NUCLEOTIDE SEQUENCE</scope>
    <source>
        <strain evidence="1">CBS 247.69</strain>
    </source>
</reference>
<dbReference type="AlphaFoldDB" id="A0A9P5Y325"/>
<comment type="caution">
    <text evidence="1">The sequence shown here is derived from an EMBL/GenBank/DDBJ whole genome shotgun (WGS) entry which is preliminary data.</text>
</comment>
<evidence type="ECO:0000313" key="1">
    <source>
        <dbReference type="EMBL" id="KAF9462393.1"/>
    </source>
</evidence>
<proteinExistence type="predicted"/>
<protein>
    <submittedName>
        <fullName evidence="1">Uncharacterized protein</fullName>
    </submittedName>
</protein>
<gene>
    <name evidence="1" type="ORF">BDZ94DRAFT_1261251</name>
</gene>
<dbReference type="Proteomes" id="UP000807353">
    <property type="component" value="Unassembled WGS sequence"/>
</dbReference>